<name>A0A821HXW2_9BILA</name>
<dbReference type="EMBL" id="CAJOBG010099147">
    <property type="protein sequence ID" value="CAF4695726.1"/>
    <property type="molecule type" value="Genomic_DNA"/>
</dbReference>
<evidence type="ECO:0000313" key="2">
    <source>
        <dbReference type="EMBL" id="CAF4695726.1"/>
    </source>
</evidence>
<organism evidence="2 4">
    <name type="scientific">Rotaria magnacalcarata</name>
    <dbReference type="NCBI Taxonomy" id="392030"/>
    <lineage>
        <taxon>Eukaryota</taxon>
        <taxon>Metazoa</taxon>
        <taxon>Spiralia</taxon>
        <taxon>Gnathifera</taxon>
        <taxon>Rotifera</taxon>
        <taxon>Eurotatoria</taxon>
        <taxon>Bdelloidea</taxon>
        <taxon>Philodinida</taxon>
        <taxon>Philodinidae</taxon>
        <taxon>Rotaria</taxon>
    </lineage>
</organism>
<gene>
    <name evidence="1" type="ORF">BYL167_LOCUS35695</name>
    <name evidence="3" type="ORF">GIL414_LOCUS54789</name>
    <name evidence="2" type="ORF">OVN521_LOCUS48219</name>
</gene>
<dbReference type="EMBL" id="CAJOBJ010192915">
    <property type="protein sequence ID" value="CAF4959846.1"/>
    <property type="molecule type" value="Genomic_DNA"/>
</dbReference>
<feature type="non-terminal residue" evidence="2">
    <location>
        <position position="1"/>
    </location>
</feature>
<comment type="caution">
    <text evidence="2">The sequence shown here is derived from an EMBL/GenBank/DDBJ whole genome shotgun (WGS) entry which is preliminary data.</text>
</comment>
<dbReference type="AlphaFoldDB" id="A0A821HXW2"/>
<dbReference type="Proteomes" id="UP000681720">
    <property type="component" value="Unassembled WGS sequence"/>
</dbReference>
<protein>
    <submittedName>
        <fullName evidence="2">Uncharacterized protein</fullName>
    </submittedName>
</protein>
<accession>A0A821HXW2</accession>
<evidence type="ECO:0000313" key="3">
    <source>
        <dbReference type="EMBL" id="CAF4959846.1"/>
    </source>
</evidence>
<reference evidence="2" key="1">
    <citation type="submission" date="2021-02" db="EMBL/GenBank/DDBJ databases">
        <authorList>
            <person name="Nowell W R."/>
        </authorList>
    </citation>
    <scope>NUCLEOTIDE SEQUENCE</scope>
</reference>
<dbReference type="EMBL" id="CAJOBH010075907">
    <property type="protein sequence ID" value="CAF4493905.1"/>
    <property type="molecule type" value="Genomic_DNA"/>
</dbReference>
<evidence type="ECO:0000313" key="4">
    <source>
        <dbReference type="Proteomes" id="UP000663866"/>
    </source>
</evidence>
<proteinExistence type="predicted"/>
<sequence>SFSTSSLSLSAISSSVIKYDSKPGITNSPKADKLFDALSVTSWKTLFPIENVVET</sequence>
<keyword evidence="4" id="KW-1185">Reference proteome</keyword>
<dbReference type="Proteomes" id="UP000663866">
    <property type="component" value="Unassembled WGS sequence"/>
</dbReference>
<evidence type="ECO:0000313" key="1">
    <source>
        <dbReference type="EMBL" id="CAF4493905.1"/>
    </source>
</evidence>
<dbReference type="Proteomes" id="UP000681967">
    <property type="component" value="Unassembled WGS sequence"/>
</dbReference>